<feature type="compositionally biased region" description="Low complexity" evidence="2">
    <location>
        <begin position="724"/>
        <end position="734"/>
    </location>
</feature>
<dbReference type="Pfam" id="PF26187">
    <property type="entry name" value="Ig_NPHP4_4th"/>
    <property type="match status" value="1"/>
</dbReference>
<dbReference type="Gene3D" id="1.10.238.10">
    <property type="entry name" value="EF-hand"/>
    <property type="match status" value="5"/>
</dbReference>
<dbReference type="PROSITE" id="PS50222">
    <property type="entry name" value="EF_HAND_2"/>
    <property type="match status" value="8"/>
</dbReference>
<dbReference type="PANTHER" id="PTHR31043">
    <property type="entry name" value="NEPHROCYSTIN-4"/>
    <property type="match status" value="1"/>
</dbReference>
<accession>A0A7S1XUC6</accession>
<dbReference type="SUPFAM" id="SSF47473">
    <property type="entry name" value="EF-hand"/>
    <property type="match status" value="4"/>
</dbReference>
<dbReference type="PANTHER" id="PTHR31043:SF3">
    <property type="entry name" value="NEPHROCYSTIN-4"/>
    <property type="match status" value="1"/>
</dbReference>
<evidence type="ECO:0000313" key="4">
    <source>
        <dbReference type="EMBL" id="CAD9262831.1"/>
    </source>
</evidence>
<feature type="domain" description="EF-hand" evidence="3">
    <location>
        <begin position="585"/>
        <end position="620"/>
    </location>
</feature>
<dbReference type="InterPro" id="IPR018247">
    <property type="entry name" value="EF_Hand_1_Ca_BS"/>
</dbReference>
<dbReference type="Pfam" id="PF26015">
    <property type="entry name" value="Ig_NPH4_3rd"/>
    <property type="match status" value="1"/>
</dbReference>
<dbReference type="InterPro" id="IPR058687">
    <property type="entry name" value="Ig_NPHP4_1st"/>
</dbReference>
<dbReference type="InterPro" id="IPR002048">
    <property type="entry name" value="EF_hand_dom"/>
</dbReference>
<dbReference type="Pfam" id="PF26190">
    <property type="entry name" value="Ig_NPHP4_1st"/>
    <property type="match status" value="1"/>
</dbReference>
<feature type="domain" description="EF-hand" evidence="3">
    <location>
        <begin position="51"/>
        <end position="86"/>
    </location>
</feature>
<feature type="compositionally biased region" description="Basic and acidic residues" evidence="2">
    <location>
        <begin position="811"/>
        <end position="825"/>
    </location>
</feature>
<protein>
    <recommendedName>
        <fullName evidence="3">EF-hand domain-containing protein</fullName>
    </recommendedName>
</protein>
<sequence>MDEVQLLSRRFRGDMKNRVRYRGKLLQLLDVSDFRGLERRFLRLLAAAEEKSGASLESMFGVFDESGDGQLGREELGRALRKYVPGLHGESGGGEEHRREAFVTYLLREMDGDGDAAVSIREFVRYVRSKQERSGPRLAAKLAKVLNKAELLGQNLTDVFSLLDEDGSGDVEFGEFAKGLTSMGIVRMGFSEADMRAVFDMVDNDRSGSIDIAEFFQQILNREYTPQYELEARLKRFFAKLDDQGVSGEAIFQLLDRNRNGKVTIQELNAGLREMGILEELSIAPEEIQDLLNRAFDDSGRGFVTLVDFLSFMDKSPADGAGFDTQSGYRPRHGLERELMALVGPAGPGVRSVLEDMRASYAEVNDLLPAQLAAADAAGTGKLSAEALRGVLVKQGLELDEDEEEALFGCFREDRKAQVSVEDFLAAGREGDAPEAYGELDGGLKAKVDALFMRNAELEAGMNLVAREDFVEALRAVGVRNPAGDDVDEVCGRCGDSEGDGEVNFARFGKYLRNLKQVVEDEAAQRGSARVVGEAEETLYHILKNSGADIEAAFKVFDTEGKGRTTTDEFVEGLKRIGSEKLVQLSKAKIDELLMRLDEDGSGFIEEAEFKEWYRQGGHGHGAAEAGARHMSMDARKALTKLHDALALVEKAGTAVDTCFRGLCHNKKSMTKELLLSGLEEIGISHIDSRDADEIVAYMDEDGDGTVDVDEFLDWYYKRGAHAPNKPAKPAAAGAGAGQKRPRPKPKAQAKETALAIDVSDLRGLSSDTDRMLARKLQDLFGAFDRAGKESLEELFAALLERPQSDFEYESEGKNGAESKGESPSRRAAASNAGGRVATDELLRKLEDINDAELLRESLDFRDADLKRRLRGVLKNFEFDGDGRVSLPRFLRFLRGEDFGAPSRAAGDEEAKDAATGLGAEDGMSGAYEFSADIDVRAAEKKLRRLVRLEQRSGRLAPAHVQAIFEGFDNRSTGTVVRSDFLLCLMELGLSLYDGDNSAGALTVAPGKSDRKRQRQLAQLQRSRLGHGAKSTRERAAAARRLLRHPEGSVEHKMLSGGLGDEMEALSLLRWYREGRKKQVVRGLLTRSLTRDVHVFPRLGQTEWFEFTLHNPFDHEENFRIELDDADVRVVTRADEWAYLRKHVNPCAGAADPAGNAAVEHDMVYVDPDAPEHERHAISLLPREKVRVPFSVLHLDAKGRREEKVVPIAFRSHAHGHVVALLNVHVHPRRQVVHRSFTFSGGEGEVLRRCIQLVYDGASPGIGIPSDPDGELLGDGAVARYDAFGMKAPRSALFLHTIDLSGNNRVVVEWREGVSGAGANPEVWLKYRVPPFPGTGEFYVLVYRDPYQAQLRELWHVHVNARLRLDLHATAGQAVTADLVVRGDSFTRRVRAYSSLPKEVSFDQAGEFALVAGSYNRIGLRYRPTGLSSVTKRISVHLIDADTQQLVCGWIATATTAAPVVTRTFDVDVTVDDEASKRIPYSNPWSRRRAFKLISSNPGLVRPRSARLEVEARASGYIRLALNGDAIDAGAVEEVLLFVNDDEDNTEECFLLRLRGV</sequence>
<feature type="domain" description="EF-hand" evidence="3">
    <location>
        <begin position="190"/>
        <end position="225"/>
    </location>
</feature>
<feature type="region of interest" description="Disordered" evidence="2">
    <location>
        <begin position="807"/>
        <end position="834"/>
    </location>
</feature>
<dbReference type="GO" id="GO:0090090">
    <property type="term" value="P:negative regulation of canonical Wnt signaling pathway"/>
    <property type="evidence" value="ECO:0007669"/>
    <property type="project" value="InterPro"/>
</dbReference>
<evidence type="ECO:0000256" key="2">
    <source>
        <dbReference type="SAM" id="MobiDB-lite"/>
    </source>
</evidence>
<dbReference type="Pfam" id="PF13202">
    <property type="entry name" value="EF-hand_5"/>
    <property type="match status" value="2"/>
</dbReference>
<proteinExistence type="predicted"/>
<dbReference type="GO" id="GO:0005509">
    <property type="term" value="F:calcium ion binding"/>
    <property type="evidence" value="ECO:0007669"/>
    <property type="project" value="InterPro"/>
</dbReference>
<dbReference type="InterPro" id="IPR011992">
    <property type="entry name" value="EF-hand-dom_pair"/>
</dbReference>
<dbReference type="Pfam" id="PF13499">
    <property type="entry name" value="EF-hand_7"/>
    <property type="match status" value="2"/>
</dbReference>
<dbReference type="SMART" id="SM00054">
    <property type="entry name" value="EFh"/>
    <property type="match status" value="10"/>
</dbReference>
<dbReference type="InterPro" id="IPR029775">
    <property type="entry name" value="NPHP4"/>
</dbReference>
<feature type="domain" description="EF-hand" evidence="3">
    <location>
        <begin position="151"/>
        <end position="186"/>
    </location>
</feature>
<feature type="domain" description="EF-hand" evidence="3">
    <location>
        <begin position="249"/>
        <end position="278"/>
    </location>
</feature>
<dbReference type="GO" id="GO:0005856">
    <property type="term" value="C:cytoskeleton"/>
    <property type="evidence" value="ECO:0007669"/>
    <property type="project" value="InterPro"/>
</dbReference>
<feature type="domain" description="EF-hand" evidence="3">
    <location>
        <begin position="545"/>
        <end position="580"/>
    </location>
</feature>
<dbReference type="InterPro" id="IPR058686">
    <property type="entry name" value="Ig_NPHP4_3rd"/>
</dbReference>
<reference evidence="4" key="1">
    <citation type="submission" date="2021-01" db="EMBL/GenBank/DDBJ databases">
        <authorList>
            <person name="Corre E."/>
            <person name="Pelletier E."/>
            <person name="Niang G."/>
            <person name="Scheremetjew M."/>
            <person name="Finn R."/>
            <person name="Kale V."/>
            <person name="Holt S."/>
            <person name="Cochrane G."/>
            <person name="Meng A."/>
            <person name="Brown T."/>
            <person name="Cohen L."/>
        </authorList>
    </citation>
    <scope>NUCLEOTIDE SEQUENCE</scope>
    <source>
        <strain evidence="4">CCMP2877</strain>
    </source>
</reference>
<organism evidence="4">
    <name type="scientific">Phaeomonas parva</name>
    <dbReference type="NCBI Taxonomy" id="124430"/>
    <lineage>
        <taxon>Eukaryota</taxon>
        <taxon>Sar</taxon>
        <taxon>Stramenopiles</taxon>
        <taxon>Ochrophyta</taxon>
        <taxon>Pinguiophyceae</taxon>
        <taxon>Pinguiochrysidales</taxon>
        <taxon>Pinguiochrysidaceae</taxon>
        <taxon>Phaeomonas</taxon>
    </lineage>
</organism>
<evidence type="ECO:0000256" key="1">
    <source>
        <dbReference type="ARBA" id="ARBA00022837"/>
    </source>
</evidence>
<dbReference type="EMBL" id="HBGJ01033498">
    <property type="protein sequence ID" value="CAD9262831.1"/>
    <property type="molecule type" value="Transcribed_RNA"/>
</dbReference>
<keyword evidence="1" id="KW-0106">Calcium</keyword>
<dbReference type="PROSITE" id="PS00018">
    <property type="entry name" value="EF_HAND_1"/>
    <property type="match status" value="6"/>
</dbReference>
<feature type="domain" description="EF-hand" evidence="3">
    <location>
        <begin position="687"/>
        <end position="722"/>
    </location>
</feature>
<name>A0A7S1XUC6_9STRA</name>
<dbReference type="CDD" id="cd00051">
    <property type="entry name" value="EFh"/>
    <property type="match status" value="2"/>
</dbReference>
<feature type="region of interest" description="Disordered" evidence="2">
    <location>
        <begin position="724"/>
        <end position="753"/>
    </location>
</feature>
<dbReference type="Pfam" id="PF13833">
    <property type="entry name" value="EF-hand_8"/>
    <property type="match status" value="2"/>
</dbReference>
<dbReference type="GO" id="GO:0097730">
    <property type="term" value="C:non-motile cilium"/>
    <property type="evidence" value="ECO:0007669"/>
    <property type="project" value="InterPro"/>
</dbReference>
<evidence type="ECO:0000259" key="3">
    <source>
        <dbReference type="PROSITE" id="PS50222"/>
    </source>
</evidence>
<feature type="domain" description="EF-hand" evidence="3">
    <location>
        <begin position="98"/>
        <end position="133"/>
    </location>
</feature>
<dbReference type="InterPro" id="IPR058685">
    <property type="entry name" value="Ig_NPHP4_4th"/>
</dbReference>
<gene>
    <name evidence="4" type="ORF">PPAR1163_LOCUS21214</name>
</gene>